<name>A0A0L0F1D1_9EUKA</name>
<dbReference type="Proteomes" id="UP000054560">
    <property type="component" value="Unassembled WGS sequence"/>
</dbReference>
<gene>
    <name evidence="1" type="ORF">SARC_17006</name>
</gene>
<protein>
    <submittedName>
        <fullName evidence="1">Uncharacterized protein</fullName>
    </submittedName>
</protein>
<organism evidence="1 2">
    <name type="scientific">Sphaeroforma arctica JP610</name>
    <dbReference type="NCBI Taxonomy" id="667725"/>
    <lineage>
        <taxon>Eukaryota</taxon>
        <taxon>Ichthyosporea</taxon>
        <taxon>Ichthyophonida</taxon>
        <taxon>Sphaeroforma</taxon>
    </lineage>
</organism>
<evidence type="ECO:0000313" key="1">
    <source>
        <dbReference type="EMBL" id="KNC70466.1"/>
    </source>
</evidence>
<feature type="non-terminal residue" evidence="1">
    <location>
        <position position="118"/>
    </location>
</feature>
<evidence type="ECO:0000313" key="2">
    <source>
        <dbReference type="Proteomes" id="UP000054560"/>
    </source>
</evidence>
<keyword evidence="2" id="KW-1185">Reference proteome</keyword>
<reference evidence="1 2" key="1">
    <citation type="submission" date="2011-02" db="EMBL/GenBank/DDBJ databases">
        <title>The Genome Sequence of Sphaeroforma arctica JP610.</title>
        <authorList>
            <consortium name="The Broad Institute Genome Sequencing Platform"/>
            <person name="Russ C."/>
            <person name="Cuomo C."/>
            <person name="Young S.K."/>
            <person name="Zeng Q."/>
            <person name="Gargeya S."/>
            <person name="Alvarado L."/>
            <person name="Berlin A."/>
            <person name="Chapman S.B."/>
            <person name="Chen Z."/>
            <person name="Freedman E."/>
            <person name="Gellesch M."/>
            <person name="Goldberg J."/>
            <person name="Griggs A."/>
            <person name="Gujja S."/>
            <person name="Heilman E."/>
            <person name="Heiman D."/>
            <person name="Howarth C."/>
            <person name="Mehta T."/>
            <person name="Neiman D."/>
            <person name="Pearson M."/>
            <person name="Roberts A."/>
            <person name="Saif S."/>
            <person name="Shea T."/>
            <person name="Shenoy N."/>
            <person name="Sisk P."/>
            <person name="Stolte C."/>
            <person name="Sykes S."/>
            <person name="White J."/>
            <person name="Yandava C."/>
            <person name="Burger G."/>
            <person name="Gray M.W."/>
            <person name="Holland P.W.H."/>
            <person name="King N."/>
            <person name="Lang F.B.F."/>
            <person name="Roger A.J."/>
            <person name="Ruiz-Trillo I."/>
            <person name="Haas B."/>
            <person name="Nusbaum C."/>
            <person name="Birren B."/>
        </authorList>
    </citation>
    <scope>NUCLEOTIDE SEQUENCE [LARGE SCALE GENOMIC DNA]</scope>
    <source>
        <strain evidence="1 2">JP610</strain>
    </source>
</reference>
<sequence length="118" mass="12893">MATVSAGDVYNVPLYPSYYSTVRVRPTGYAYDWGVEGLSWLRSNNHANGRARKKEVRYKSSKHQTCFVAGDTEDVEDGAGGSSSDNGQLTRSFFRLATYVGPPTLPAIAPVAAPYPRQ</sequence>
<proteinExistence type="predicted"/>
<accession>A0A0L0F1D1</accession>
<dbReference type="GeneID" id="25917510"/>
<dbReference type="AlphaFoldDB" id="A0A0L0F1D1"/>
<dbReference type="RefSeq" id="XP_014144368.1">
    <property type="nucleotide sequence ID" value="XM_014288893.1"/>
</dbReference>
<dbReference type="EMBL" id="KQ251094">
    <property type="protein sequence ID" value="KNC70466.1"/>
    <property type="molecule type" value="Genomic_DNA"/>
</dbReference>